<feature type="transmembrane region" description="Helical" evidence="1">
    <location>
        <begin position="48"/>
        <end position="69"/>
    </location>
</feature>
<protein>
    <submittedName>
        <fullName evidence="2">Uncharacterized protein</fullName>
    </submittedName>
</protein>
<gene>
    <name evidence="2" type="ordered locus">Bsel_2878</name>
</gene>
<feature type="transmembrane region" description="Helical" evidence="1">
    <location>
        <begin position="111"/>
        <end position="129"/>
    </location>
</feature>
<dbReference type="EMBL" id="CP001791">
    <property type="protein sequence ID" value="ADI00367.1"/>
    <property type="molecule type" value="Genomic_DNA"/>
</dbReference>
<organism evidence="2 3">
    <name type="scientific">Bacillus selenitireducens (strain ATCC 700615 / DSM 15326 / MLS10)</name>
    <dbReference type="NCBI Taxonomy" id="439292"/>
    <lineage>
        <taxon>Bacteria</taxon>
        <taxon>Bacillati</taxon>
        <taxon>Bacillota</taxon>
        <taxon>Bacilli</taxon>
        <taxon>Bacillales</taxon>
        <taxon>Bacillaceae</taxon>
        <taxon>Salisediminibacterium</taxon>
    </lineage>
</organism>
<keyword evidence="1" id="KW-0812">Transmembrane</keyword>
<evidence type="ECO:0000313" key="3">
    <source>
        <dbReference type="Proteomes" id="UP000000271"/>
    </source>
</evidence>
<evidence type="ECO:0000313" key="2">
    <source>
        <dbReference type="EMBL" id="ADI00367.1"/>
    </source>
</evidence>
<dbReference type="Proteomes" id="UP000000271">
    <property type="component" value="Chromosome"/>
</dbReference>
<keyword evidence="1" id="KW-0472">Membrane</keyword>
<keyword evidence="3" id="KW-1185">Reference proteome</keyword>
<dbReference type="HOGENOM" id="CLU_1912855_0_0_9"/>
<sequence length="132" mass="15047">MIQWLGYLALVLIVFNGSFYVLFRIVRKSRNRKRQIRYAKIAKILMRVHRKTAVVAAVFATAHSMLALYRHGVNPESLTQLSGVLAMLALIVLLSTGWIRNQKATGRRKRSHRYTAFGALLVIGLHILISLY</sequence>
<dbReference type="AlphaFoldDB" id="D6XZ82"/>
<feature type="transmembrane region" description="Helical" evidence="1">
    <location>
        <begin position="81"/>
        <end position="99"/>
    </location>
</feature>
<dbReference type="RefSeq" id="WP_013173780.1">
    <property type="nucleotide sequence ID" value="NC_014219.1"/>
</dbReference>
<dbReference type="STRING" id="439292.Bsel_2878"/>
<accession>D6XZ82</accession>
<reference evidence="2" key="1">
    <citation type="submission" date="2009-10" db="EMBL/GenBank/DDBJ databases">
        <title>Complete sequence of Bacillus selenitireducens MLS10.</title>
        <authorList>
            <consortium name="US DOE Joint Genome Institute"/>
            <person name="Lucas S."/>
            <person name="Copeland A."/>
            <person name="Lapidus A."/>
            <person name="Glavina del Rio T."/>
            <person name="Dalin E."/>
            <person name="Tice H."/>
            <person name="Bruce D."/>
            <person name="Goodwin L."/>
            <person name="Pitluck S."/>
            <person name="Sims D."/>
            <person name="Brettin T."/>
            <person name="Detter J.C."/>
            <person name="Han C."/>
            <person name="Larimer F."/>
            <person name="Land M."/>
            <person name="Hauser L."/>
            <person name="Kyrpides N."/>
            <person name="Ovchinnikova G."/>
            <person name="Stolz J."/>
        </authorList>
    </citation>
    <scope>NUCLEOTIDE SEQUENCE [LARGE SCALE GENOMIC DNA]</scope>
    <source>
        <strain evidence="2">MLS10</strain>
    </source>
</reference>
<dbReference type="KEGG" id="bse:Bsel_2878"/>
<name>D6XZ82_BACIE</name>
<dbReference type="OrthoDB" id="2871924at2"/>
<feature type="transmembrane region" description="Helical" evidence="1">
    <location>
        <begin position="6"/>
        <end position="27"/>
    </location>
</feature>
<proteinExistence type="predicted"/>
<evidence type="ECO:0000256" key="1">
    <source>
        <dbReference type="SAM" id="Phobius"/>
    </source>
</evidence>
<keyword evidence="1" id="KW-1133">Transmembrane helix</keyword>